<dbReference type="NCBIfam" id="TIGR01845">
    <property type="entry name" value="outer_NodT"/>
    <property type="match status" value="1"/>
</dbReference>
<evidence type="ECO:0000256" key="2">
    <source>
        <dbReference type="ARBA" id="ARBA00007613"/>
    </source>
</evidence>
<evidence type="ECO:0000256" key="9">
    <source>
        <dbReference type="SAM" id="MobiDB-lite"/>
    </source>
</evidence>
<sequence length="496" mass="54847">MNKSPLALALLLVLSGCSFIPGYEQPELPVERTFNTRTEEMDQPDLVWRTFFRDPAMRQLIEIALENNRDLRTAALNVEAYQAQYRISRSDLFPKFNVSGVESRRRIPMGTNGGNSGSGNTTSGGTSGTSSNYTGPGSNGSSATITSWYATTMDVSWQIDLFGRLNSLREQALEQYFATEAAHRGVQVSLIANVANAWLSWQADQAQLELSQNTLKAYEETLRLTQSTFDLGTASALDVRQAQTTVDSTRATLESYARAVMLDRNELTLLLGQKIPDNIKPDWKPDGHQLADFPVGMSSDLLLQRPDIIEAEYQLRAANANIGAARSAFFPTITLSASAGTAGGSISDLFEGGSGYWSFVPSISLPIFRAGELMGNLDYAKVSKNMQVSNYEQAIQTAFREVNDGLAARTTYHRQVQAQNDLVDTSQDYYRLAELRYRTGVDNYLTLLDAQRQLFSARQQLITDQLDQHISEVNLFKALGGGWQETTADKSEVVML</sequence>
<comment type="subcellular location">
    <subcellularLocation>
        <location evidence="1 8">Cell outer membrane</location>
        <topology evidence="1 8">Lipid-anchor</topology>
    </subcellularLocation>
</comment>
<evidence type="ECO:0000256" key="5">
    <source>
        <dbReference type="ARBA" id="ARBA00023139"/>
    </source>
</evidence>
<dbReference type="InterPro" id="IPR010131">
    <property type="entry name" value="MdtP/NodT-like"/>
</dbReference>
<dbReference type="SUPFAM" id="SSF56954">
    <property type="entry name" value="Outer membrane efflux proteins (OEP)"/>
    <property type="match status" value="1"/>
</dbReference>
<feature type="region of interest" description="Disordered" evidence="9">
    <location>
        <begin position="104"/>
        <end position="139"/>
    </location>
</feature>
<feature type="signal peptide" evidence="8">
    <location>
        <begin position="1"/>
        <end position="20"/>
    </location>
</feature>
<protein>
    <submittedName>
        <fullName evidence="10">Multidrug efflux system outer membrane protein</fullName>
    </submittedName>
</protein>
<keyword evidence="8" id="KW-0472">Membrane</keyword>
<dbReference type="Proteomes" id="UP000549250">
    <property type="component" value="Unassembled WGS sequence"/>
</dbReference>
<evidence type="ECO:0000256" key="8">
    <source>
        <dbReference type="RuleBase" id="RU362097"/>
    </source>
</evidence>
<evidence type="ECO:0000313" key="10">
    <source>
        <dbReference type="EMBL" id="MBB3103881.1"/>
    </source>
</evidence>
<dbReference type="Pfam" id="PF02321">
    <property type="entry name" value="OEP"/>
    <property type="match status" value="2"/>
</dbReference>
<comment type="caution">
    <text evidence="10">The sequence shown here is derived from an EMBL/GenBank/DDBJ whole genome shotgun (WGS) entry which is preliminary data.</text>
</comment>
<proteinExistence type="inferred from homology"/>
<keyword evidence="3 8" id="KW-1134">Transmembrane beta strand</keyword>
<organism evidence="10 11">
    <name type="scientific">Azomonas macrocytogenes</name>
    <name type="common">Azotobacter macrocytogenes</name>
    <dbReference type="NCBI Taxonomy" id="69962"/>
    <lineage>
        <taxon>Bacteria</taxon>
        <taxon>Pseudomonadati</taxon>
        <taxon>Pseudomonadota</taxon>
        <taxon>Gammaproteobacteria</taxon>
        <taxon>Pseudomonadales</taxon>
        <taxon>Pseudomonadaceae</taxon>
        <taxon>Azomonas</taxon>
    </lineage>
</organism>
<dbReference type="InterPro" id="IPR003423">
    <property type="entry name" value="OMP_efflux"/>
</dbReference>
<dbReference type="Gene3D" id="1.20.1600.10">
    <property type="entry name" value="Outer membrane efflux proteins (OEP)"/>
    <property type="match status" value="1"/>
</dbReference>
<keyword evidence="11" id="KW-1185">Reference proteome</keyword>
<dbReference type="PANTHER" id="PTHR30203">
    <property type="entry name" value="OUTER MEMBRANE CATION EFFLUX PROTEIN"/>
    <property type="match status" value="1"/>
</dbReference>
<evidence type="ECO:0000256" key="3">
    <source>
        <dbReference type="ARBA" id="ARBA00022452"/>
    </source>
</evidence>
<feature type="chain" id="PRO_5033099521" evidence="8">
    <location>
        <begin position="21"/>
        <end position="496"/>
    </location>
</feature>
<evidence type="ECO:0000256" key="6">
    <source>
        <dbReference type="ARBA" id="ARBA00023237"/>
    </source>
</evidence>
<gene>
    <name evidence="10" type="ORF">FHR87_002291</name>
</gene>
<accession>A0A839T2W6</accession>
<evidence type="ECO:0000256" key="1">
    <source>
        <dbReference type="ARBA" id="ARBA00004459"/>
    </source>
</evidence>
<comment type="similarity">
    <text evidence="2 8">Belongs to the outer membrane factor (OMF) (TC 1.B.17) family.</text>
</comment>
<dbReference type="EMBL" id="JACHXI010000010">
    <property type="protein sequence ID" value="MBB3103881.1"/>
    <property type="molecule type" value="Genomic_DNA"/>
</dbReference>
<dbReference type="PANTHER" id="PTHR30203:SF32">
    <property type="entry name" value="CATION EFFLUX SYSTEM PROTEIN CUSC"/>
    <property type="match status" value="1"/>
</dbReference>
<dbReference type="RefSeq" id="WP_183166793.1">
    <property type="nucleotide sequence ID" value="NZ_JACHXI010000010.1"/>
</dbReference>
<evidence type="ECO:0000256" key="7">
    <source>
        <dbReference type="ARBA" id="ARBA00023288"/>
    </source>
</evidence>
<keyword evidence="5 8" id="KW-0564">Palmitate</keyword>
<dbReference type="AlphaFoldDB" id="A0A839T2W6"/>
<dbReference type="GO" id="GO:0015562">
    <property type="term" value="F:efflux transmembrane transporter activity"/>
    <property type="evidence" value="ECO:0007669"/>
    <property type="project" value="InterPro"/>
</dbReference>
<feature type="compositionally biased region" description="Low complexity" evidence="9">
    <location>
        <begin position="118"/>
        <end position="139"/>
    </location>
</feature>
<keyword evidence="4 8" id="KW-0812">Transmembrane</keyword>
<evidence type="ECO:0000313" key="11">
    <source>
        <dbReference type="Proteomes" id="UP000549250"/>
    </source>
</evidence>
<keyword evidence="7 8" id="KW-0449">Lipoprotein</keyword>
<keyword evidence="8" id="KW-0732">Signal</keyword>
<reference evidence="10 11" key="1">
    <citation type="submission" date="2020-08" db="EMBL/GenBank/DDBJ databases">
        <title>Genomic Encyclopedia of Type Strains, Phase III (KMG-III): the genomes of soil and plant-associated and newly described type strains.</title>
        <authorList>
            <person name="Whitman W."/>
        </authorList>
    </citation>
    <scope>NUCLEOTIDE SEQUENCE [LARGE SCALE GENOMIC DNA]</scope>
    <source>
        <strain evidence="10 11">CECT 4462</strain>
    </source>
</reference>
<keyword evidence="6" id="KW-0998">Cell outer membrane</keyword>
<dbReference type="Gene3D" id="2.20.200.10">
    <property type="entry name" value="Outer membrane efflux proteins (OEP)"/>
    <property type="match status" value="1"/>
</dbReference>
<dbReference type="PROSITE" id="PS51257">
    <property type="entry name" value="PROKAR_LIPOPROTEIN"/>
    <property type="match status" value="1"/>
</dbReference>
<name>A0A839T2W6_AZOMA</name>
<dbReference type="GO" id="GO:0009279">
    <property type="term" value="C:cell outer membrane"/>
    <property type="evidence" value="ECO:0007669"/>
    <property type="project" value="UniProtKB-SubCell"/>
</dbReference>
<evidence type="ECO:0000256" key="4">
    <source>
        <dbReference type="ARBA" id="ARBA00022692"/>
    </source>
</evidence>